<dbReference type="STRING" id="593750.Metfor_2154"/>
<dbReference type="InterPro" id="IPR013420">
    <property type="entry name" value="CRISPR-assoc_prot_Cas8b/Csh1_C"/>
</dbReference>
<keyword evidence="3" id="KW-1185">Reference proteome</keyword>
<evidence type="ECO:0000313" key="2">
    <source>
        <dbReference type="EMBL" id="AGB03160.1"/>
    </source>
</evidence>
<reference evidence="3" key="1">
    <citation type="submission" date="2011-12" db="EMBL/GenBank/DDBJ databases">
        <title>Complete sequence of Methanoregula formicicum SMSP.</title>
        <authorList>
            <person name="Lucas S."/>
            <person name="Han J."/>
            <person name="Lapidus A."/>
            <person name="Cheng J.-F."/>
            <person name="Goodwin L."/>
            <person name="Pitluck S."/>
            <person name="Peters L."/>
            <person name="Ovchinnikova G."/>
            <person name="Teshima H."/>
            <person name="Detter J.C."/>
            <person name="Han C."/>
            <person name="Tapia R."/>
            <person name="Land M."/>
            <person name="Hauser L."/>
            <person name="Kyrpides N."/>
            <person name="Ivanova N."/>
            <person name="Pagani I."/>
            <person name="Imachi H."/>
            <person name="Tamaki H."/>
            <person name="Sekiguchi Y."/>
            <person name="Kamagata Y."/>
            <person name="Cadillo-Quiroz H."/>
            <person name="Zinder S."/>
            <person name="Liu W.-T."/>
            <person name="Woyke T."/>
        </authorList>
    </citation>
    <scope>NUCLEOTIDE SEQUENCE [LARGE SCALE GENOMIC DNA]</scope>
    <source>
        <strain evidence="3">DSM 22288 / NBRC 105244 / SMSP</strain>
    </source>
</reference>
<dbReference type="Pfam" id="PF09484">
    <property type="entry name" value="Cas_TM1802"/>
    <property type="match status" value="1"/>
</dbReference>
<dbReference type="eggNOG" id="arCOG05124">
    <property type="taxonomic scope" value="Archaea"/>
</dbReference>
<dbReference type="NCBIfam" id="TIGR02556">
    <property type="entry name" value="cas_TM1802"/>
    <property type="match status" value="1"/>
</dbReference>
<dbReference type="Proteomes" id="UP000010824">
    <property type="component" value="Chromosome"/>
</dbReference>
<evidence type="ECO:0000313" key="3">
    <source>
        <dbReference type="Proteomes" id="UP000010824"/>
    </source>
</evidence>
<sequence length="674" mass="78319">MIEAIREIGEYANKGAGDNLLDNFSKKIPLEIKKKKQHVIIFNFDTTNQTITCDYEEVKPDSGKKYLWLGNNPRNKPQIYFTSDVFPFIFGDAISNILERVDNPLKNELQMVLEKFFIAISYKEKKDERKIWRVDFTKFSLPTDLRPTFSEKNKELLKELSSPSQKKDQAKKNSKKYLEALSKNILTSLKSKLASDDVSIYTIKLNGSSLAARQEYRKMLSNEKIGCLFDPKDTNYKKYLNRQGNCSLCNKKNIATTSTATNLSFKYYMTDKLGFSSDLDGKFTRNFNICETCYGNLLSGEAFIKNNLKIKIGKLNGYVIPTLLFKNLELDYARFARYITHKNNAVSNLTVLHIFEKELKNFRDFEENEKNNFVINYLFYRSEQGRDFKILRLIKDVPPSRLDTILDIQQKIALKIDKGYPVQQGFLKISLKSLYYTIPIRIGNKDRTYSTKFLDIIDAVFASRSIDYSLLIDQYTELLRIIFHNRGGYNVSSESHLWRKVLQQNFALVFFRELNLLRGFTMEKVSDIGSVPVEINKFWSDIGVYDDPRKTLFLLGYLIGGIGNKQWKAGHKNKPILNKINFEGMNVQAIIRLTNEVFEKLVQYKILKLHESLFYEYKKMIDIYSQSWNLSNQENVFYILSGYSFATYQAISRGEQEAPTEQETEEDEGGDTDE</sequence>
<feature type="compositionally biased region" description="Acidic residues" evidence="1">
    <location>
        <begin position="658"/>
        <end position="674"/>
    </location>
</feature>
<gene>
    <name evidence="2" type="ordered locus">Metfor_2154</name>
</gene>
<dbReference type="OrthoDB" id="131869at2157"/>
<dbReference type="RefSeq" id="WP_015286123.1">
    <property type="nucleotide sequence ID" value="NC_019943.1"/>
</dbReference>
<dbReference type="AlphaFoldDB" id="L0HGP1"/>
<accession>L0HGP1</accession>
<proteinExistence type="predicted"/>
<dbReference type="InterPro" id="IPR013389">
    <property type="entry name" value="CRISPR-assoc_prot_Cas8b"/>
</dbReference>
<protein>
    <submittedName>
        <fullName evidence="2">CRISPR-associated protein, TM1802 family</fullName>
    </submittedName>
</protein>
<reference evidence="2 3" key="2">
    <citation type="journal article" date="2014" name="Genome Announc.">
        <title>Complete Genome Sequence of Methanoregula formicica SMSPT, a Mesophilic Hydrogenotrophic Methanogen Isolated from a Methanogenic Upflow Anaerobic Sludge Blanket Reactor.</title>
        <authorList>
            <person name="Yamamoto K."/>
            <person name="Tamaki H."/>
            <person name="Cadillo-Quiroz H."/>
            <person name="Imachi H."/>
            <person name="Kyrpides N."/>
            <person name="Woyke T."/>
            <person name="Goodwin L."/>
            <person name="Zinder S.H."/>
            <person name="Kamagata Y."/>
            <person name="Liu W.T."/>
        </authorList>
    </citation>
    <scope>NUCLEOTIDE SEQUENCE [LARGE SCALE GENOMIC DNA]</scope>
    <source>
        <strain evidence="3">DSM 22288 / NBRC 105244 / SMSP</strain>
    </source>
</reference>
<dbReference type="InParanoid" id="L0HGP1"/>
<organism evidence="2 3">
    <name type="scientific">Methanoregula formicica (strain DSM 22288 / NBRC 105244 / SMSP)</name>
    <dbReference type="NCBI Taxonomy" id="593750"/>
    <lineage>
        <taxon>Archaea</taxon>
        <taxon>Methanobacteriati</taxon>
        <taxon>Methanobacteriota</taxon>
        <taxon>Stenosarchaea group</taxon>
        <taxon>Methanomicrobia</taxon>
        <taxon>Methanomicrobiales</taxon>
        <taxon>Methanoregulaceae</taxon>
        <taxon>Methanoregula</taxon>
    </lineage>
</organism>
<dbReference type="KEGG" id="mfo:Metfor_2154"/>
<name>L0HGP1_METFS</name>
<feature type="region of interest" description="Disordered" evidence="1">
    <location>
        <begin position="653"/>
        <end position="674"/>
    </location>
</feature>
<dbReference type="EMBL" id="CP003167">
    <property type="protein sequence ID" value="AGB03160.1"/>
    <property type="molecule type" value="Genomic_DNA"/>
</dbReference>
<dbReference type="HOGENOM" id="CLU_027704_0_0_2"/>
<evidence type="ECO:0000256" key="1">
    <source>
        <dbReference type="SAM" id="MobiDB-lite"/>
    </source>
</evidence>
<dbReference type="NCBIfam" id="TIGR02591">
    <property type="entry name" value="cas_Csh1"/>
    <property type="match status" value="1"/>
</dbReference>
<dbReference type="GeneID" id="14309546"/>